<evidence type="ECO:0000313" key="5">
    <source>
        <dbReference type="Proteomes" id="UP000317894"/>
    </source>
</evidence>
<evidence type="ECO:0000259" key="2">
    <source>
        <dbReference type="Pfam" id="PF07589"/>
    </source>
</evidence>
<evidence type="ECO:0000313" key="4">
    <source>
        <dbReference type="EMBL" id="TRW15344.1"/>
    </source>
</evidence>
<keyword evidence="1" id="KW-0732">Signal</keyword>
<feature type="signal peptide" evidence="1">
    <location>
        <begin position="1"/>
        <end position="23"/>
    </location>
</feature>
<dbReference type="Proteomes" id="UP000317894">
    <property type="component" value="Unassembled WGS sequence"/>
</dbReference>
<proteinExistence type="predicted"/>
<protein>
    <submittedName>
        <fullName evidence="4">DUF4394 domain-containing protein</fullName>
    </submittedName>
</protein>
<feature type="domain" description="Ice-binding protein C-terminal" evidence="2">
    <location>
        <begin position="262"/>
        <end position="286"/>
    </location>
</feature>
<evidence type="ECO:0000259" key="3">
    <source>
        <dbReference type="Pfam" id="PF14339"/>
    </source>
</evidence>
<keyword evidence="5" id="KW-1185">Reference proteome</keyword>
<dbReference type="Pfam" id="PF14339">
    <property type="entry name" value="DUF4394"/>
    <property type="match status" value="1"/>
</dbReference>
<organism evidence="4 5">
    <name type="scientific">Glacieibacterium frigidum</name>
    <dbReference type="NCBI Taxonomy" id="2593303"/>
    <lineage>
        <taxon>Bacteria</taxon>
        <taxon>Pseudomonadati</taxon>
        <taxon>Pseudomonadota</taxon>
        <taxon>Alphaproteobacteria</taxon>
        <taxon>Sphingomonadales</taxon>
        <taxon>Sphingosinicellaceae</taxon>
        <taxon>Glacieibacterium</taxon>
    </lineage>
</organism>
<evidence type="ECO:0000256" key="1">
    <source>
        <dbReference type="SAM" id="SignalP"/>
    </source>
</evidence>
<dbReference type="NCBIfam" id="NF035944">
    <property type="entry name" value="PEPxxWA-CTERM"/>
    <property type="match status" value="1"/>
</dbReference>
<feature type="domain" description="DUF4394" evidence="3">
    <location>
        <begin position="35"/>
        <end position="258"/>
    </location>
</feature>
<name>A0A552UAV3_9SPHN</name>
<dbReference type="RefSeq" id="WP_144335512.1">
    <property type="nucleotide sequence ID" value="NZ_VJWA01000002.1"/>
</dbReference>
<gene>
    <name evidence="4" type="ORF">FMM06_15365</name>
</gene>
<dbReference type="OrthoDB" id="531718at2"/>
<comment type="caution">
    <text evidence="4">The sequence shown here is derived from an EMBL/GenBank/DDBJ whole genome shotgun (WGS) entry which is preliminary data.</text>
</comment>
<dbReference type="InterPro" id="IPR013424">
    <property type="entry name" value="Ice-binding_C"/>
</dbReference>
<dbReference type="Pfam" id="PF07589">
    <property type="entry name" value="PEP-CTERM"/>
    <property type="match status" value="1"/>
</dbReference>
<dbReference type="EMBL" id="VJWA01000002">
    <property type="protein sequence ID" value="TRW15344.1"/>
    <property type="molecule type" value="Genomic_DNA"/>
</dbReference>
<dbReference type="NCBIfam" id="TIGR02595">
    <property type="entry name" value="PEP_CTERM"/>
    <property type="match status" value="1"/>
</dbReference>
<accession>A0A552UAV3</accession>
<reference evidence="4 5" key="1">
    <citation type="submission" date="2019-07" db="EMBL/GenBank/DDBJ databases">
        <title>Novel species isolated from glacier.</title>
        <authorList>
            <person name="Liu Q."/>
            <person name="Xin Y.-H."/>
        </authorList>
    </citation>
    <scope>NUCLEOTIDE SEQUENCE [LARGE SCALE GENOMIC DNA]</scope>
    <source>
        <strain evidence="4 5">LB1R16</strain>
    </source>
</reference>
<dbReference type="AlphaFoldDB" id="A0A552UAV3"/>
<dbReference type="InterPro" id="IPR025507">
    <property type="entry name" value="DUF4394"/>
</dbReference>
<sequence>MRMKFKLGVALLAVAFPASQASAERIFGLTTGNTIVTFDSSTPGVTTTSGAIAGLGGDTLTGLDLRPATGTLYSVGTSGTVYAINKDASGRGYTAVSQGVATTPTGAAFGLDFNPVPDRIRLISNTDQNLRINPTTGATIVDTVITSNIGNVDIIGAAYTNSRPGATATVLYAFDALNDTLLRSTNPNGGVYTNTNLAGATFGAFGFDIPVTSNFGFDISGGTGSAFANLDNVFGSVNLTTGVGTIIGNIGAGNLVDITAASVPEPASWALMIGGFGLVGAAMRRRVATVATVVTA</sequence>
<feature type="chain" id="PRO_5021902121" evidence="1">
    <location>
        <begin position="24"/>
        <end position="296"/>
    </location>
</feature>